<proteinExistence type="predicted"/>
<dbReference type="RefSeq" id="WP_134339103.1">
    <property type="nucleotide sequence ID" value="NZ_SOPW01000003.1"/>
</dbReference>
<comment type="caution">
    <text evidence="1">The sequence shown here is derived from an EMBL/GenBank/DDBJ whole genome shotgun (WGS) entry which is preliminary data.</text>
</comment>
<protein>
    <submittedName>
        <fullName evidence="1">Uncharacterized protein</fullName>
    </submittedName>
</protein>
<sequence>MNEHNFKVTQLTETIDKQTVLVKSTNFGNPKSDKLGHVRIKRGREQSEEFEIIDSNDINAKVEFVNDMNWIADKMKNELISLIQQMGETAKPVKTNATLIRTKINQD</sequence>
<dbReference type="AlphaFoldDB" id="A0A4Y8IXE1"/>
<keyword evidence="2" id="KW-1185">Reference proteome</keyword>
<dbReference type="OrthoDB" id="2972254at2"/>
<accession>A0A4Y8IXE1</accession>
<reference evidence="1 2" key="1">
    <citation type="submission" date="2019-03" db="EMBL/GenBank/DDBJ databases">
        <authorList>
            <person name="He R.-H."/>
        </authorList>
    </citation>
    <scope>NUCLEOTIDE SEQUENCE [LARGE SCALE GENOMIC DNA]</scope>
    <source>
        <strain evidence="2">SH 714</strain>
    </source>
</reference>
<evidence type="ECO:0000313" key="1">
    <source>
        <dbReference type="EMBL" id="TFB24045.1"/>
    </source>
</evidence>
<dbReference type="Proteomes" id="UP000297975">
    <property type="component" value="Unassembled WGS sequence"/>
</dbReference>
<name>A0A4Y8IXE1_9BACI</name>
<gene>
    <name evidence="1" type="ORF">E3U55_04330</name>
</gene>
<evidence type="ECO:0000313" key="2">
    <source>
        <dbReference type="Proteomes" id="UP000297975"/>
    </source>
</evidence>
<organism evidence="1 2">
    <name type="scientific">Filobacillus milosensis</name>
    <dbReference type="NCBI Taxonomy" id="94137"/>
    <lineage>
        <taxon>Bacteria</taxon>
        <taxon>Bacillati</taxon>
        <taxon>Bacillota</taxon>
        <taxon>Bacilli</taxon>
        <taxon>Bacillales</taxon>
        <taxon>Bacillaceae</taxon>
        <taxon>Filobacillus</taxon>
    </lineage>
</organism>
<dbReference type="EMBL" id="SOPW01000003">
    <property type="protein sequence ID" value="TFB24045.1"/>
    <property type="molecule type" value="Genomic_DNA"/>
</dbReference>